<dbReference type="EMBL" id="CBTN010000055">
    <property type="protein sequence ID" value="CDH58316.1"/>
    <property type="molecule type" value="Genomic_DNA"/>
</dbReference>
<dbReference type="InterPro" id="IPR027417">
    <property type="entry name" value="P-loop_NTPase"/>
</dbReference>
<dbReference type="Pfam" id="PF13500">
    <property type="entry name" value="AAA_26"/>
    <property type="match status" value="1"/>
</dbReference>
<reference evidence="4" key="1">
    <citation type="submission" date="2013-08" db="EMBL/GenBank/DDBJ databases">
        <title>Gene expansion shapes genome architecture in the human pathogen Lichtheimia corymbifera: an evolutionary genomics analysis in the ancient terrestrial Mucorales (Mucoromycotina).</title>
        <authorList>
            <person name="Schwartze V.U."/>
            <person name="Winter S."/>
            <person name="Shelest E."/>
            <person name="Marcet-Houben M."/>
            <person name="Horn F."/>
            <person name="Wehner S."/>
            <person name="Hoffmann K."/>
            <person name="Riege K."/>
            <person name="Sammeth M."/>
            <person name="Nowrousian M."/>
            <person name="Valiante V."/>
            <person name="Linde J."/>
            <person name="Jacobsen I.D."/>
            <person name="Marz M."/>
            <person name="Brakhage A.A."/>
            <person name="Gabaldon T."/>
            <person name="Bocker S."/>
            <person name="Voigt K."/>
        </authorList>
    </citation>
    <scope>NUCLEOTIDE SEQUENCE [LARGE SCALE GENOMIC DNA]</scope>
    <source>
        <strain evidence="4">FSU 9682</strain>
    </source>
</reference>
<comment type="caution">
    <text evidence="4">The sequence shown here is derived from an EMBL/GenBank/DDBJ whole genome shotgun (WGS) entry which is preliminary data.</text>
</comment>
<dbReference type="InterPro" id="IPR004472">
    <property type="entry name" value="DTB_synth_BioD"/>
</dbReference>
<dbReference type="UniPathway" id="UPA00078"/>
<dbReference type="GO" id="GO:0009102">
    <property type="term" value="P:biotin biosynthetic process"/>
    <property type="evidence" value="ECO:0007669"/>
    <property type="project" value="UniProtKB-UniPathway"/>
</dbReference>
<evidence type="ECO:0000313" key="4">
    <source>
        <dbReference type="EMBL" id="CDH58316.1"/>
    </source>
</evidence>
<evidence type="ECO:0000256" key="3">
    <source>
        <dbReference type="ARBA" id="ARBA00022898"/>
    </source>
</evidence>
<dbReference type="VEuPathDB" id="FungiDB:LCOR_09181.1"/>
<dbReference type="InterPro" id="IPR015424">
    <property type="entry name" value="PyrdxlP-dep_Trfase"/>
</dbReference>
<dbReference type="GO" id="GO:0004015">
    <property type="term" value="F:adenosylmethionine-8-amino-7-oxononanoate transaminase activity"/>
    <property type="evidence" value="ECO:0007669"/>
    <property type="project" value="TreeGrafter"/>
</dbReference>
<organism evidence="4 5">
    <name type="scientific">Lichtheimia corymbifera JMRC:FSU:9682</name>
    <dbReference type="NCBI Taxonomy" id="1263082"/>
    <lineage>
        <taxon>Eukaryota</taxon>
        <taxon>Fungi</taxon>
        <taxon>Fungi incertae sedis</taxon>
        <taxon>Mucoromycota</taxon>
        <taxon>Mucoromycotina</taxon>
        <taxon>Mucoromycetes</taxon>
        <taxon>Mucorales</taxon>
        <taxon>Lichtheimiaceae</taxon>
        <taxon>Lichtheimia</taxon>
    </lineage>
</organism>
<proteinExistence type="inferred from homology"/>
<dbReference type="InterPro" id="IPR005814">
    <property type="entry name" value="Aminotrans_3"/>
</dbReference>
<dbReference type="Gene3D" id="3.40.50.300">
    <property type="entry name" value="P-loop containing nucleotide triphosphate hydrolases"/>
    <property type="match status" value="1"/>
</dbReference>
<dbReference type="HAMAP" id="MF_00336">
    <property type="entry name" value="BioD"/>
    <property type="match status" value="1"/>
</dbReference>
<evidence type="ECO:0000313" key="5">
    <source>
        <dbReference type="Proteomes" id="UP000027586"/>
    </source>
</evidence>
<dbReference type="InterPro" id="IPR015421">
    <property type="entry name" value="PyrdxlP-dep_Trfase_major"/>
</dbReference>
<dbReference type="Proteomes" id="UP000027586">
    <property type="component" value="Unassembled WGS sequence"/>
</dbReference>
<dbReference type="SUPFAM" id="SSF53383">
    <property type="entry name" value="PLP-dependent transferases"/>
    <property type="match status" value="1"/>
</dbReference>
<dbReference type="GO" id="GO:0004141">
    <property type="term" value="F:dethiobiotin synthase activity"/>
    <property type="evidence" value="ECO:0007669"/>
    <property type="project" value="InterPro"/>
</dbReference>
<name>A0A068SAM7_9FUNG</name>
<dbReference type="Gene3D" id="3.40.640.10">
    <property type="entry name" value="Type I PLP-dependent aspartate aminotransferase-like (Major domain)"/>
    <property type="match status" value="1"/>
</dbReference>
<keyword evidence="2" id="KW-0808">Transferase</keyword>
<dbReference type="Gene3D" id="3.90.1150.10">
    <property type="entry name" value="Aspartate Aminotransferase, domain 1"/>
    <property type="match status" value="1"/>
</dbReference>
<sequence>MPSRFLPSRAFQAYQIFAANTNVGKTILATGLCRAAAERAKQQDRDVYYLKPVQTGYPQDSDARHVQTYNPNIHTETLFKYPDPVSPHIATDKPPHDQEVLDKIKERMIHYVNQSQDRQGAYAFLETAGGIHSPVMSGTPQADFYRPLRLPSVLVGDSNLGGISTTMASYESLLVRGYDIPALLLFENERYRNHQQLSTHLPKTLVSTVPAPPPMNPDPVKEKDAMASYYAMLDDLLQPVIRHLDEHHQARFERLAEMEDKARDTFWWPFTQHGAVNEVTVIDSAYNDYFTAYRKDKKTGELAPSEMFDSCASWWTQGLGHANPRLTLAAAAAAGRYGHVMFPETANEPALSLAERILEKDTWAQRVFFSDNGSTAIEVALKMAMRSAADRYGWSDDVPVDVIGLEGGYHGDTIGAMDACSPNTYNKMVQWYQPRGHWLNPPSIHICKGTPTIRLPDNQGTAEYKSLDDIYAIEKRANDPLADVYRDMIRKELTAMRGRHVGALLMEPVILGAGGMIFADPLYQRILVDTVRNEGASLLGYKAQKPEDGWQGVPIIFDEVFAGWYRLGRRSASDFLGVKPDIVGYAKTLTGGLLPLALTVTKNSLFDVFLSANKEECLLHGHSYTAHPMGCAVANETIDTLEEMANVTNNNNTWTPFREAWKDNQHAQVWSMWNPATVEKLSHLACVDSVMTLGSILAVELKDNQTKGYGSVVAKSILHEMRHGQFDSDINLFVRPLGNVIYLMTSQITTADRVNKCEEILLKCLENKK</sequence>
<protein>
    <submittedName>
        <fullName evidence="4">Onanonoxo-7-onima-8-eninoihtemlysoneda</fullName>
    </submittedName>
</protein>
<dbReference type="InterPro" id="IPR015422">
    <property type="entry name" value="PyrdxlP-dep_Trfase_small"/>
</dbReference>
<gene>
    <name evidence="4" type="ORF">LCOR_09181.1</name>
</gene>
<accession>A0A068SAM7</accession>
<dbReference type="SUPFAM" id="SSF52540">
    <property type="entry name" value="P-loop containing nucleoside triphosphate hydrolases"/>
    <property type="match status" value="1"/>
</dbReference>
<keyword evidence="5" id="KW-1185">Reference proteome</keyword>
<dbReference type="GO" id="GO:0005524">
    <property type="term" value="F:ATP binding"/>
    <property type="evidence" value="ECO:0007669"/>
    <property type="project" value="InterPro"/>
</dbReference>
<keyword evidence="3" id="KW-0663">Pyridoxal phosphate</keyword>
<dbReference type="PANTHER" id="PTHR42684">
    <property type="entry name" value="ADENOSYLMETHIONINE-8-AMINO-7-OXONONANOATE AMINOTRANSFERASE"/>
    <property type="match status" value="1"/>
</dbReference>
<dbReference type="GO" id="GO:0005739">
    <property type="term" value="C:mitochondrion"/>
    <property type="evidence" value="ECO:0007669"/>
    <property type="project" value="TreeGrafter"/>
</dbReference>
<dbReference type="Pfam" id="PF00202">
    <property type="entry name" value="Aminotran_3"/>
    <property type="match status" value="2"/>
</dbReference>
<dbReference type="PANTHER" id="PTHR42684:SF3">
    <property type="entry name" value="ADENOSYLMETHIONINE-8-AMINO-7-OXONONANOATE AMINOTRANSFERASE"/>
    <property type="match status" value="1"/>
</dbReference>
<keyword evidence="1" id="KW-0032">Aminotransferase</keyword>
<dbReference type="GO" id="GO:0000287">
    <property type="term" value="F:magnesium ion binding"/>
    <property type="evidence" value="ECO:0007669"/>
    <property type="project" value="InterPro"/>
</dbReference>
<dbReference type="STRING" id="1263082.A0A068SAM7"/>
<dbReference type="OrthoDB" id="425114at2759"/>
<dbReference type="CDD" id="cd03109">
    <property type="entry name" value="DTBS"/>
    <property type="match status" value="1"/>
</dbReference>
<evidence type="ECO:0000256" key="2">
    <source>
        <dbReference type="ARBA" id="ARBA00022679"/>
    </source>
</evidence>
<dbReference type="AlphaFoldDB" id="A0A068SAM7"/>
<evidence type="ECO:0000256" key="1">
    <source>
        <dbReference type="ARBA" id="ARBA00022576"/>
    </source>
</evidence>
<dbReference type="GO" id="GO:0030170">
    <property type="term" value="F:pyridoxal phosphate binding"/>
    <property type="evidence" value="ECO:0007669"/>
    <property type="project" value="InterPro"/>
</dbReference>